<dbReference type="PANTHER" id="PTHR11735">
    <property type="entry name" value="TRNA N6-ADENOSINE THREONYLCARBAMOYLTRANSFERASE"/>
    <property type="match status" value="1"/>
</dbReference>
<evidence type="ECO:0000256" key="4">
    <source>
        <dbReference type="ARBA" id="ARBA00023004"/>
    </source>
</evidence>
<sequence>MRESPHGGQTNGQTTGERTVLGTGLGTGLILGIESSCDETAAAVVRAGSEALSNVVASQISLHANYGGVVPELASREHLRNIVPVVREAIARASVAAGHPITFADLDAVAVTAGPGLAGALLVGITYAKALTFGLDKPLISVNHLEGHIHAVLMETRQRSEIPMELPLLALVVSGGHTHLYLATHEQGSETWTYHNVGRTVDDAAGEAYDKVAKLLGLGYPGGPWIDALAPHGNPRAVPFNFGEIKHRAPRPGVTNKKAPASNAGPHFDFSFSGIKTAVLRYVETHNMRDSIEVRRTTLAANPTLTPKSEAIVNLCDQQTLDLIASFQYAVVGNLQRQAFSAAESLGARSIVVSGGVAANSELRRRLQAEADRRNLPIAFPSLALSTDNAAMIAAAAWPKLVARDFATEDLGAAPQLRLGQQ</sequence>
<keyword evidence="4 7" id="KW-0408">Iron</keyword>
<evidence type="ECO:0000259" key="9">
    <source>
        <dbReference type="Pfam" id="PF00814"/>
    </source>
</evidence>
<dbReference type="SUPFAM" id="SSF53067">
    <property type="entry name" value="Actin-like ATPase domain"/>
    <property type="match status" value="1"/>
</dbReference>
<feature type="binding site" evidence="7">
    <location>
        <position position="144"/>
    </location>
    <ligand>
        <name>Fe cation</name>
        <dbReference type="ChEBI" id="CHEBI:24875"/>
    </ligand>
</feature>
<feature type="binding site" evidence="7">
    <location>
        <position position="227"/>
    </location>
    <ligand>
        <name>substrate</name>
    </ligand>
</feature>
<dbReference type="InterPro" id="IPR017861">
    <property type="entry name" value="KAE1/TsaD"/>
</dbReference>
<dbReference type="AlphaFoldDB" id="A0A852V9X2"/>
<keyword evidence="3 7" id="KW-0479">Metal-binding</keyword>
<dbReference type="InterPro" id="IPR017860">
    <property type="entry name" value="Peptidase_M22_CS"/>
</dbReference>
<dbReference type="EC" id="2.3.1.234" evidence="7"/>
<comment type="subcellular location">
    <subcellularLocation>
        <location evidence="7">Cytoplasm</location>
    </subcellularLocation>
</comment>
<dbReference type="InterPro" id="IPR043129">
    <property type="entry name" value="ATPase_NBD"/>
</dbReference>
<comment type="cofactor">
    <cofactor evidence="7">
        <name>Fe(2+)</name>
        <dbReference type="ChEBI" id="CHEBI:29033"/>
    </cofactor>
    <text evidence="7">Binds 1 Fe(2+) ion per subunit.</text>
</comment>
<dbReference type="GO" id="GO:0005737">
    <property type="term" value="C:cytoplasm"/>
    <property type="evidence" value="ECO:0007669"/>
    <property type="project" value="UniProtKB-SubCell"/>
</dbReference>
<dbReference type="EMBL" id="JACCCU010000001">
    <property type="protein sequence ID" value="NYF88121.1"/>
    <property type="molecule type" value="Genomic_DNA"/>
</dbReference>
<dbReference type="PRINTS" id="PR00789">
    <property type="entry name" value="OSIALOPTASE"/>
</dbReference>
<dbReference type="NCBIfam" id="TIGR03723">
    <property type="entry name" value="T6A_TsaD_YgjD"/>
    <property type="match status" value="1"/>
</dbReference>
<evidence type="ECO:0000313" key="11">
    <source>
        <dbReference type="Proteomes" id="UP000564385"/>
    </source>
</evidence>
<comment type="similarity">
    <text evidence="7">Belongs to the KAE1 / TsaD family.</text>
</comment>
<feature type="binding site" evidence="7">
    <location>
        <begin position="172"/>
        <end position="176"/>
    </location>
    <ligand>
        <name>substrate</name>
    </ligand>
</feature>
<dbReference type="Proteomes" id="UP000564385">
    <property type="component" value="Unassembled WGS sequence"/>
</dbReference>
<evidence type="ECO:0000313" key="10">
    <source>
        <dbReference type="EMBL" id="NYF88121.1"/>
    </source>
</evidence>
<dbReference type="FunFam" id="3.30.420.40:FF:000012">
    <property type="entry name" value="tRNA N6-adenosine threonylcarbamoyltransferase"/>
    <property type="match status" value="1"/>
</dbReference>
<feature type="binding site" evidence="7">
    <location>
        <position position="210"/>
    </location>
    <ligand>
        <name>substrate</name>
    </ligand>
</feature>
<proteinExistence type="inferred from homology"/>
<feature type="binding site" evidence="7">
    <location>
        <position position="223"/>
    </location>
    <ligand>
        <name>substrate</name>
    </ligand>
</feature>
<gene>
    <name evidence="7" type="primary">tsaD</name>
    <name evidence="10" type="ORF">HDF08_000188</name>
</gene>
<comment type="caution">
    <text evidence="10">The sequence shown here is derived from an EMBL/GenBank/DDBJ whole genome shotgun (WGS) entry which is preliminary data.</text>
</comment>
<dbReference type="PROSITE" id="PS01016">
    <property type="entry name" value="GLYCOPROTEASE"/>
    <property type="match status" value="1"/>
</dbReference>
<dbReference type="InterPro" id="IPR000905">
    <property type="entry name" value="Gcp-like_dom"/>
</dbReference>
<evidence type="ECO:0000256" key="2">
    <source>
        <dbReference type="ARBA" id="ARBA00022694"/>
    </source>
</evidence>
<dbReference type="PANTHER" id="PTHR11735:SF6">
    <property type="entry name" value="TRNA N6-ADENOSINE THREONYLCARBAMOYLTRANSFERASE, MITOCHONDRIAL"/>
    <property type="match status" value="1"/>
</dbReference>
<dbReference type="Gene3D" id="3.30.420.40">
    <property type="match status" value="2"/>
</dbReference>
<dbReference type="NCBIfam" id="TIGR00329">
    <property type="entry name" value="gcp_kae1"/>
    <property type="match status" value="1"/>
</dbReference>
<feature type="binding site" evidence="7">
    <location>
        <position position="360"/>
    </location>
    <ligand>
        <name>substrate</name>
    </ligand>
</feature>
<evidence type="ECO:0000256" key="3">
    <source>
        <dbReference type="ARBA" id="ARBA00022723"/>
    </source>
</evidence>
<keyword evidence="7" id="KW-0963">Cytoplasm</keyword>
<dbReference type="Pfam" id="PF00814">
    <property type="entry name" value="TsaD"/>
    <property type="match status" value="1"/>
</dbReference>
<protein>
    <recommendedName>
        <fullName evidence="7">tRNA N6-adenosine threonylcarbamoyltransferase</fullName>
        <ecNumber evidence="7">2.3.1.234</ecNumber>
    </recommendedName>
    <alternativeName>
        <fullName evidence="7">N6-L-threonylcarbamoyladenine synthase</fullName>
        <shortName evidence="7">t(6)A synthase</shortName>
    </alternativeName>
    <alternativeName>
        <fullName evidence="7">t(6)A37 threonylcarbamoyladenosine biosynthesis protein TsaD</fullName>
    </alternativeName>
    <alternativeName>
        <fullName evidence="7">tRNA threonylcarbamoyladenosine biosynthesis protein TsaD</fullName>
    </alternativeName>
</protein>
<feature type="binding site" evidence="7">
    <location>
        <position position="388"/>
    </location>
    <ligand>
        <name>Fe cation</name>
        <dbReference type="ChEBI" id="CHEBI:24875"/>
    </ligand>
</feature>
<dbReference type="GO" id="GO:0061711">
    <property type="term" value="F:tRNA N(6)-L-threonylcarbamoyladenine synthase activity"/>
    <property type="evidence" value="ECO:0007669"/>
    <property type="project" value="UniProtKB-EC"/>
</dbReference>
<evidence type="ECO:0000256" key="6">
    <source>
        <dbReference type="ARBA" id="ARBA00048117"/>
    </source>
</evidence>
<dbReference type="InterPro" id="IPR022450">
    <property type="entry name" value="TsaD"/>
</dbReference>
<dbReference type="GO" id="GO:0002949">
    <property type="term" value="P:tRNA threonylcarbamoyladenosine modification"/>
    <property type="evidence" value="ECO:0007669"/>
    <property type="project" value="UniProtKB-UniRule"/>
</dbReference>
<evidence type="ECO:0000256" key="5">
    <source>
        <dbReference type="ARBA" id="ARBA00023315"/>
    </source>
</evidence>
<dbReference type="CDD" id="cd24133">
    <property type="entry name" value="ASKHA_NBD_TsaD_bac"/>
    <property type="match status" value="1"/>
</dbReference>
<dbReference type="GO" id="GO:0005506">
    <property type="term" value="F:iron ion binding"/>
    <property type="evidence" value="ECO:0007669"/>
    <property type="project" value="UniProtKB-UniRule"/>
</dbReference>
<evidence type="ECO:0000256" key="1">
    <source>
        <dbReference type="ARBA" id="ARBA00022679"/>
    </source>
</evidence>
<feature type="region of interest" description="Disordered" evidence="8">
    <location>
        <begin position="1"/>
        <end position="20"/>
    </location>
</feature>
<keyword evidence="5 7" id="KW-0012">Acyltransferase</keyword>
<name>A0A852V9X2_9BACT</name>
<feature type="binding site" evidence="7">
    <location>
        <position position="148"/>
    </location>
    <ligand>
        <name>Fe cation</name>
        <dbReference type="ChEBI" id="CHEBI:24875"/>
    </ligand>
</feature>
<comment type="catalytic activity">
    <reaction evidence="6 7">
        <text>L-threonylcarbamoyladenylate + adenosine(37) in tRNA = N(6)-L-threonylcarbamoyladenosine(37) in tRNA + AMP + H(+)</text>
        <dbReference type="Rhea" id="RHEA:37059"/>
        <dbReference type="Rhea" id="RHEA-COMP:10162"/>
        <dbReference type="Rhea" id="RHEA-COMP:10163"/>
        <dbReference type="ChEBI" id="CHEBI:15378"/>
        <dbReference type="ChEBI" id="CHEBI:73682"/>
        <dbReference type="ChEBI" id="CHEBI:74411"/>
        <dbReference type="ChEBI" id="CHEBI:74418"/>
        <dbReference type="ChEBI" id="CHEBI:456215"/>
        <dbReference type="EC" id="2.3.1.234"/>
    </reaction>
</comment>
<organism evidence="10 11">
    <name type="scientific">Tunturiibacter lichenicola</name>
    <dbReference type="NCBI Taxonomy" id="2051959"/>
    <lineage>
        <taxon>Bacteria</taxon>
        <taxon>Pseudomonadati</taxon>
        <taxon>Acidobacteriota</taxon>
        <taxon>Terriglobia</taxon>
        <taxon>Terriglobales</taxon>
        <taxon>Acidobacteriaceae</taxon>
        <taxon>Tunturiibacter</taxon>
    </lineage>
</organism>
<comment type="function">
    <text evidence="7">Required for the formation of a threonylcarbamoyl group on adenosine at position 37 (t(6)A37) in tRNAs that read codons beginning with adenine. Is involved in the transfer of the threonylcarbamoyl moiety of threonylcarbamoyl-AMP (TC-AMP) to the N6 group of A37, together with TsaE and TsaB. TsaD likely plays a direct catalytic role in this reaction.</text>
</comment>
<keyword evidence="2 7" id="KW-0819">tRNA processing</keyword>
<evidence type="ECO:0000256" key="8">
    <source>
        <dbReference type="SAM" id="MobiDB-lite"/>
    </source>
</evidence>
<feature type="domain" description="Gcp-like" evidence="9">
    <location>
        <begin position="51"/>
        <end position="394"/>
    </location>
</feature>
<dbReference type="HAMAP" id="MF_01445">
    <property type="entry name" value="TsaD"/>
    <property type="match status" value="1"/>
</dbReference>
<evidence type="ECO:0000256" key="7">
    <source>
        <dbReference type="HAMAP-Rule" id="MF_01445"/>
    </source>
</evidence>
<accession>A0A852V9X2</accession>
<reference evidence="10 11" key="1">
    <citation type="submission" date="2020-07" db="EMBL/GenBank/DDBJ databases">
        <title>Genomic Encyclopedia of Type Strains, Phase IV (KMG-V): Genome sequencing to study the core and pangenomes of soil and plant-associated prokaryotes.</title>
        <authorList>
            <person name="Whitman W."/>
        </authorList>
    </citation>
    <scope>NUCLEOTIDE SEQUENCE [LARGE SCALE GENOMIC DNA]</scope>
    <source>
        <strain evidence="10 11">M8UP22</strain>
    </source>
</reference>
<keyword evidence="1 7" id="KW-0808">Transferase</keyword>